<protein>
    <submittedName>
        <fullName evidence="1">UPF0223 family protein</fullName>
    </submittedName>
</protein>
<dbReference type="KEGG" id="psua:FLK61_33300"/>
<evidence type="ECO:0000313" key="1">
    <source>
        <dbReference type="EMBL" id="QKS71568.1"/>
    </source>
</evidence>
<dbReference type="Gene3D" id="1.10.220.80">
    <property type="entry name" value="BH2638-like"/>
    <property type="match status" value="1"/>
</dbReference>
<dbReference type="NCBIfam" id="NF003353">
    <property type="entry name" value="PRK04387.1"/>
    <property type="match status" value="1"/>
</dbReference>
<name>A0A859FFH3_9BACI</name>
<evidence type="ECO:0000313" key="2">
    <source>
        <dbReference type="Proteomes" id="UP000318138"/>
    </source>
</evidence>
<proteinExistence type="predicted"/>
<dbReference type="AlphaFoldDB" id="A0A859FFH3"/>
<dbReference type="PIRSF" id="PIRSF037260">
    <property type="entry name" value="UPF0223"/>
    <property type="match status" value="1"/>
</dbReference>
<sequence length="90" mass="10587">MAKDIPFPLSMDWSTEEIVDVIHFYEAVDAVYTKGYDREKFLEAYRRFKQIVPSKSEEKQLFNEYEETTGQSSYHAVQAARKSDDKVIKL</sequence>
<keyword evidence="2" id="KW-1185">Reference proteome</keyword>
<accession>A0A859FFH3</accession>
<organism evidence="1 2">
    <name type="scientific">Paenalkalicoccus suaedae</name>
    <dbReference type="NCBI Taxonomy" id="2592382"/>
    <lineage>
        <taxon>Bacteria</taxon>
        <taxon>Bacillati</taxon>
        <taxon>Bacillota</taxon>
        <taxon>Bacilli</taxon>
        <taxon>Bacillales</taxon>
        <taxon>Bacillaceae</taxon>
        <taxon>Paenalkalicoccus</taxon>
    </lineage>
</organism>
<dbReference type="EMBL" id="CP041372">
    <property type="protein sequence ID" value="QKS71568.1"/>
    <property type="molecule type" value="Genomic_DNA"/>
</dbReference>
<dbReference type="Proteomes" id="UP000318138">
    <property type="component" value="Chromosome"/>
</dbReference>
<dbReference type="SUPFAM" id="SSF158504">
    <property type="entry name" value="BH2638-like"/>
    <property type="match status" value="1"/>
</dbReference>
<dbReference type="InterPro" id="IPR023324">
    <property type="entry name" value="BH2638-like_sf"/>
</dbReference>
<dbReference type="RefSeq" id="WP_176009603.1">
    <property type="nucleotide sequence ID" value="NZ_CP041372.2"/>
</dbReference>
<dbReference type="InterPro" id="IPR007920">
    <property type="entry name" value="UPF0223"/>
</dbReference>
<reference evidence="2" key="1">
    <citation type="submission" date="2019-07" db="EMBL/GenBank/DDBJ databases">
        <title>Bacillus alkalisoli sp. nov. isolated from saline soil.</title>
        <authorList>
            <person name="Sun J.-Q."/>
            <person name="Xu L."/>
        </authorList>
    </citation>
    <scope>NUCLEOTIDE SEQUENCE [LARGE SCALE GENOMIC DNA]</scope>
    <source>
        <strain evidence="2">M4U3P1</strain>
    </source>
</reference>
<dbReference type="Pfam" id="PF05256">
    <property type="entry name" value="UPF0223"/>
    <property type="match status" value="1"/>
</dbReference>
<gene>
    <name evidence="1" type="ORF">FLK61_33300</name>
</gene>